<dbReference type="InterPro" id="IPR015943">
    <property type="entry name" value="WD40/YVTN_repeat-like_dom_sf"/>
</dbReference>
<feature type="region of interest" description="Disordered" evidence="7">
    <location>
        <begin position="874"/>
        <end position="903"/>
    </location>
</feature>
<evidence type="ECO:0000256" key="3">
    <source>
        <dbReference type="ARBA" id="ARBA00022574"/>
    </source>
</evidence>
<dbReference type="InterPro" id="IPR007148">
    <property type="entry name" value="SSU_processome_Utp12"/>
</dbReference>
<gene>
    <name evidence="9" type="ORF">ABVK25_005484</name>
</gene>
<feature type="repeat" description="WD" evidence="6">
    <location>
        <begin position="467"/>
        <end position="500"/>
    </location>
</feature>
<dbReference type="InterPro" id="IPR001680">
    <property type="entry name" value="WD40_rpt"/>
</dbReference>
<dbReference type="InterPro" id="IPR019775">
    <property type="entry name" value="WD40_repeat_CS"/>
</dbReference>
<dbReference type="Gene3D" id="2.130.10.10">
    <property type="entry name" value="YVTN repeat-like/Quinoprotein amine dehydrogenase"/>
    <property type="match status" value="4"/>
</dbReference>
<organism evidence="9 10">
    <name type="scientific">Lepraria finkii</name>
    <dbReference type="NCBI Taxonomy" id="1340010"/>
    <lineage>
        <taxon>Eukaryota</taxon>
        <taxon>Fungi</taxon>
        <taxon>Dikarya</taxon>
        <taxon>Ascomycota</taxon>
        <taxon>Pezizomycotina</taxon>
        <taxon>Lecanoromycetes</taxon>
        <taxon>OSLEUM clade</taxon>
        <taxon>Lecanoromycetidae</taxon>
        <taxon>Lecanorales</taxon>
        <taxon>Lecanorineae</taxon>
        <taxon>Stereocaulaceae</taxon>
        <taxon>Lepraria</taxon>
    </lineage>
</organism>
<evidence type="ECO:0000313" key="10">
    <source>
        <dbReference type="Proteomes" id="UP001590951"/>
    </source>
</evidence>
<reference evidence="9 10" key="1">
    <citation type="submission" date="2024-09" db="EMBL/GenBank/DDBJ databases">
        <title>Rethinking Asexuality: The Enigmatic Case of Functional Sexual Genes in Lepraria (Stereocaulaceae).</title>
        <authorList>
            <person name="Doellman M."/>
            <person name="Sun Y."/>
            <person name="Barcenas-Pena A."/>
            <person name="Lumbsch H.T."/>
            <person name="Grewe F."/>
        </authorList>
    </citation>
    <scope>NUCLEOTIDE SEQUENCE [LARGE SCALE GENOMIC DNA]</scope>
    <source>
        <strain evidence="9 10">Grewe 0041</strain>
    </source>
</reference>
<evidence type="ECO:0000256" key="2">
    <source>
        <dbReference type="ARBA" id="ARBA00010226"/>
    </source>
</evidence>
<dbReference type="InterPro" id="IPR027145">
    <property type="entry name" value="PWP2"/>
</dbReference>
<protein>
    <recommendedName>
        <fullName evidence="8">Small-subunit processome Utp12 domain-containing protein</fullName>
    </recommendedName>
</protein>
<dbReference type="SUPFAM" id="SSF50978">
    <property type="entry name" value="WD40 repeat-like"/>
    <property type="match status" value="2"/>
</dbReference>
<evidence type="ECO:0000313" key="9">
    <source>
        <dbReference type="EMBL" id="KAL2054343.1"/>
    </source>
</evidence>
<dbReference type="SUPFAM" id="SSF50998">
    <property type="entry name" value="Quinoprotein alcohol dehydrogenase-like"/>
    <property type="match status" value="1"/>
</dbReference>
<dbReference type="Pfam" id="PF00400">
    <property type="entry name" value="WD40"/>
    <property type="match status" value="5"/>
</dbReference>
<dbReference type="InterPro" id="IPR011047">
    <property type="entry name" value="Quinoprotein_ADH-like_sf"/>
</dbReference>
<evidence type="ECO:0000256" key="5">
    <source>
        <dbReference type="ARBA" id="ARBA00023242"/>
    </source>
</evidence>
<evidence type="ECO:0000256" key="4">
    <source>
        <dbReference type="ARBA" id="ARBA00022737"/>
    </source>
</evidence>
<dbReference type="PANTHER" id="PTHR19858:SF0">
    <property type="entry name" value="PERIODIC TRYPTOPHAN PROTEIN 2 HOMOLOG"/>
    <property type="match status" value="1"/>
</dbReference>
<dbReference type="PROSITE" id="PS00678">
    <property type="entry name" value="WD_REPEATS_1"/>
    <property type="match status" value="2"/>
</dbReference>
<dbReference type="SMART" id="SM00320">
    <property type="entry name" value="WD40"/>
    <property type="match status" value="13"/>
</dbReference>
<dbReference type="PROSITE" id="PS50294">
    <property type="entry name" value="WD_REPEATS_REGION"/>
    <property type="match status" value="4"/>
</dbReference>
<evidence type="ECO:0000256" key="7">
    <source>
        <dbReference type="SAM" id="MobiDB-lite"/>
    </source>
</evidence>
<feature type="compositionally biased region" description="Acidic residues" evidence="7">
    <location>
        <begin position="877"/>
        <end position="903"/>
    </location>
</feature>
<comment type="subcellular location">
    <subcellularLocation>
        <location evidence="1">Nucleus</location>
        <location evidence="1">Nucleolus</location>
    </subcellularLocation>
</comment>
<evidence type="ECO:0000256" key="6">
    <source>
        <dbReference type="PROSITE-ProRule" id="PRU00221"/>
    </source>
</evidence>
<dbReference type="InterPro" id="IPR036322">
    <property type="entry name" value="WD40_repeat_dom_sf"/>
</dbReference>
<dbReference type="PRINTS" id="PR00320">
    <property type="entry name" value="GPROTEINBRPT"/>
</dbReference>
<evidence type="ECO:0000259" key="8">
    <source>
        <dbReference type="Pfam" id="PF04003"/>
    </source>
</evidence>
<feature type="repeat" description="WD" evidence="6">
    <location>
        <begin position="147"/>
        <end position="181"/>
    </location>
</feature>
<dbReference type="Proteomes" id="UP001590951">
    <property type="component" value="Unassembled WGS sequence"/>
</dbReference>
<keyword evidence="3 6" id="KW-0853">WD repeat</keyword>
<dbReference type="PANTHER" id="PTHR19858">
    <property type="entry name" value="WD40 REPEAT PROTEIN"/>
    <property type="match status" value="1"/>
</dbReference>
<sequence>MKTEFKFSNLLGTVYCKGNLLFTPDGTCLLSPVGNRITAFDLINNKSYTLPFSHRRNTVHLALNPRGNLLLSVDDDGRAILTNFPRRLALHHFSFKAPISALAFSPSGRHFAVGIGRLIEVWHTPSTPDVSTEEGLEFAPFVRHRVYAGHYDTVQSVEWSSDSRFFLSAAKDLTARIWSLDPEEDFVPTTLAGHREGVLGAWFSCSQEEIYTVSQDGAVFQWNYTQKPTMNGEIDMIEDDEAPSQWRIVQRHYFMQNNAKVKCAAFHPESNLLVAGFSNGLFGLYELPEFNMIHTLSISQNDIDFVTMNKSGEWLAFGASKLGQLLVWEWQSESYILKQQGHFDSMNALVYSPDGQRIITTADDGKIKVWDTQSGFCIVTFTDHSSGVTACEFAKRGNVLFTSSLDGSVRAWDLIRYRNFRTFTAPTRLSFSSVAVDPSGEVVCAGSLDSFDIHVWSVQTGQLLDQLSGHEGPVASLAFAPSGDTIISGSWDHTVRIWSIFGRTQTSEPIQLQADVLHVAFRPDSKQVAVSTLDGQLTFWSVSEASQEAGVDGRRDVSGGRKISDRRTAANVARTKFFNCIAYSTDGTCVIAGGNSKYICLYDVQSGTLIKKFTVSVNLSLDGTQEFLNSRNLTEAGPRGLIDSHGQASDLEDRIARTDRTLPGATRGDLSARKTRPEVRVPAVAFSPTGRAFCAASTEGLLVYSLDNALQFDPFDLDLDITPASTIAAVHSKDYLLALVIAFRLNERPLIRRVYESIPVPDVSLVVKHLPTVYLARLFRFVAQATDESPHLEFNLRWIEALLSAHGPYLKDNAASIGSELRTVQKAVAKIQAELARLADDNVYALDYLLAQPVSSSAKEVNGDGGRQLRLMVDGNGAEEENADEGMEDEWTGLGDEDEGAVG</sequence>
<comment type="caution">
    <text evidence="9">The sequence shown here is derived from an EMBL/GenBank/DDBJ whole genome shotgun (WGS) entry which is preliminary data.</text>
</comment>
<keyword evidence="10" id="KW-1185">Reference proteome</keyword>
<keyword evidence="5" id="KW-0539">Nucleus</keyword>
<name>A0ABR4B906_9LECA</name>
<dbReference type="Pfam" id="PF04003">
    <property type="entry name" value="Utp12"/>
    <property type="match status" value="1"/>
</dbReference>
<dbReference type="CDD" id="cd00200">
    <property type="entry name" value="WD40"/>
    <property type="match status" value="2"/>
</dbReference>
<proteinExistence type="inferred from homology"/>
<keyword evidence="4" id="KW-0677">Repeat</keyword>
<evidence type="ECO:0000256" key="1">
    <source>
        <dbReference type="ARBA" id="ARBA00004604"/>
    </source>
</evidence>
<accession>A0ABR4B906</accession>
<feature type="repeat" description="WD" evidence="6">
    <location>
        <begin position="339"/>
        <end position="380"/>
    </location>
</feature>
<dbReference type="PROSITE" id="PS50082">
    <property type="entry name" value="WD_REPEATS_2"/>
    <property type="match status" value="4"/>
</dbReference>
<dbReference type="InterPro" id="IPR020472">
    <property type="entry name" value="WD40_PAC1"/>
</dbReference>
<dbReference type="EMBL" id="JBHFEH010000016">
    <property type="protein sequence ID" value="KAL2054343.1"/>
    <property type="molecule type" value="Genomic_DNA"/>
</dbReference>
<comment type="similarity">
    <text evidence="2">Belongs to the WD repeat PWP2 family.</text>
</comment>
<feature type="repeat" description="WD" evidence="6">
    <location>
        <begin position="381"/>
        <end position="422"/>
    </location>
</feature>
<feature type="domain" description="Small-subunit processome Utp12" evidence="8">
    <location>
        <begin position="746"/>
        <end position="850"/>
    </location>
</feature>